<feature type="transmembrane region" description="Helical" evidence="6">
    <location>
        <begin position="222"/>
        <end position="243"/>
    </location>
</feature>
<comment type="subcellular location">
    <subcellularLocation>
        <location evidence="6">Cell inner membrane</location>
        <topology evidence="6">Multi-pass membrane protein</topology>
    </subcellularLocation>
    <subcellularLocation>
        <location evidence="1">Cell membrane</location>
        <topology evidence="1">Multi-pass membrane protein</topology>
    </subcellularLocation>
</comment>
<comment type="similarity">
    <text evidence="6">Belongs to the MscS (TC 1.A.23) family.</text>
</comment>
<dbReference type="SUPFAM" id="SSF50182">
    <property type="entry name" value="Sm-like ribonucleoproteins"/>
    <property type="match status" value="1"/>
</dbReference>
<feature type="region of interest" description="Disordered" evidence="7">
    <location>
        <begin position="412"/>
        <end position="473"/>
    </location>
</feature>
<feature type="transmembrane region" description="Helical" evidence="6">
    <location>
        <begin position="158"/>
        <end position="180"/>
    </location>
</feature>
<comment type="caution">
    <text evidence="6">Lacks conserved residue(s) required for the propagation of feature annotation.</text>
</comment>
<keyword evidence="4 6" id="KW-1133">Transmembrane helix</keyword>
<evidence type="ECO:0000256" key="6">
    <source>
        <dbReference type="RuleBase" id="RU369025"/>
    </source>
</evidence>
<evidence type="ECO:0000256" key="3">
    <source>
        <dbReference type="ARBA" id="ARBA00022692"/>
    </source>
</evidence>
<comment type="subunit">
    <text evidence="6">Homoheptamer.</text>
</comment>
<dbReference type="SUPFAM" id="SSF82689">
    <property type="entry name" value="Mechanosensitive channel protein MscS (YggB), C-terminal domain"/>
    <property type="match status" value="1"/>
</dbReference>
<gene>
    <name evidence="9" type="ORF">ABVV53_14285</name>
</gene>
<dbReference type="Pfam" id="PF04972">
    <property type="entry name" value="BON"/>
    <property type="match status" value="1"/>
</dbReference>
<dbReference type="InterPro" id="IPR007055">
    <property type="entry name" value="BON_dom"/>
</dbReference>
<evidence type="ECO:0000313" key="10">
    <source>
        <dbReference type="Proteomes" id="UP001548713"/>
    </source>
</evidence>
<name>A0ABV2D408_9SPHN</name>
<reference evidence="9 10" key="1">
    <citation type="submission" date="2024-07" db="EMBL/GenBank/DDBJ databases">
        <title>Novosphingobium kalidii RD2P27.</title>
        <authorList>
            <person name="Sun J.-Q."/>
        </authorList>
    </citation>
    <scope>NUCLEOTIDE SEQUENCE [LARGE SCALE GENOMIC DNA]</scope>
    <source>
        <strain evidence="9 10">RD2P27</strain>
    </source>
</reference>
<feature type="domain" description="BON" evidence="8">
    <location>
        <begin position="69"/>
        <end position="135"/>
    </location>
</feature>
<dbReference type="PANTHER" id="PTHR30221:SF1">
    <property type="entry name" value="SMALL-CONDUCTANCE MECHANOSENSITIVE CHANNEL"/>
    <property type="match status" value="1"/>
</dbReference>
<dbReference type="InterPro" id="IPR023408">
    <property type="entry name" value="MscS_beta-dom_sf"/>
</dbReference>
<dbReference type="PROSITE" id="PS50914">
    <property type="entry name" value="BON"/>
    <property type="match status" value="1"/>
</dbReference>
<dbReference type="RefSeq" id="WP_353985093.1">
    <property type="nucleotide sequence ID" value="NZ_JBEWLY010000023.1"/>
</dbReference>
<dbReference type="EMBL" id="JBEWLY010000023">
    <property type="protein sequence ID" value="MET1756608.1"/>
    <property type="molecule type" value="Genomic_DNA"/>
</dbReference>
<accession>A0ABV2D408</accession>
<sequence length="473" mass="50630">MQISFCPKPVGLFGPYRVLARLLAVLLIGAALLPRCTALAQDLTAVAPVEGAPEQAPQTAIATEIDLRSDENIRERIRSIFSEVQGLRDVGVRVSAGVVTLAGAVPTAEDVERAEAIAGRVAGVVTVQNELKRDLNVDSNLTPALGKFREDIRGLIHGLPLIGVALGIALLIGALGYLLTSFKGFWRRVTPNVFLAELLATLVRFIFVVLGIVAGLEVLGATALLGAVLGGAGVIGIAIGFAIRDTVDNYVSSLMLSLRQPFRANDLVVIEGHEGRVVRLTSRATILMTLDGNHLRIPNSTVFKAIILNYTRNPERQFQFDLGIDAADDPVGGMAVGLEAVRSLPFVLDTPAAAAIIWEVGDSNIVLRFFGWLDQSRTDFLKGRSLALDAAKTALEGAGFALPEPIYRLRFDEVPPAPPQESVGTTKRPGRAPQSVERSKDEPGPDANVAKLVDAERAHTTSDDLLDSRRPIE</sequence>
<evidence type="ECO:0000313" key="9">
    <source>
        <dbReference type="EMBL" id="MET1756608.1"/>
    </source>
</evidence>
<comment type="function">
    <text evidence="6">Mechanosensitive channel that participates in the regulation of osmotic pressure changes within the cell, opening in response to stretch forces in the membrane lipid bilayer, without the need for other proteins. Contributes to normal resistance to hypoosmotic shock. Forms an ion channel of 1.0 nanosiemens conductance with a slight preference for anions.</text>
</comment>
<dbReference type="InterPro" id="IPR006685">
    <property type="entry name" value="MscS_channel_2nd"/>
</dbReference>
<dbReference type="Gene3D" id="1.10.287.1260">
    <property type="match status" value="1"/>
</dbReference>
<evidence type="ECO:0000256" key="5">
    <source>
        <dbReference type="ARBA" id="ARBA00023136"/>
    </source>
</evidence>
<evidence type="ECO:0000259" key="8">
    <source>
        <dbReference type="PROSITE" id="PS50914"/>
    </source>
</evidence>
<evidence type="ECO:0000256" key="1">
    <source>
        <dbReference type="ARBA" id="ARBA00004651"/>
    </source>
</evidence>
<dbReference type="InterPro" id="IPR011066">
    <property type="entry name" value="MscS_channel_C_sf"/>
</dbReference>
<comment type="caution">
    <text evidence="9">The sequence shown here is derived from an EMBL/GenBank/DDBJ whole genome shotgun (WGS) entry which is preliminary data.</text>
</comment>
<dbReference type="Pfam" id="PF00924">
    <property type="entry name" value="MS_channel_2nd"/>
    <property type="match status" value="1"/>
</dbReference>
<keyword evidence="6" id="KW-0813">Transport</keyword>
<dbReference type="Proteomes" id="UP001548713">
    <property type="component" value="Unassembled WGS sequence"/>
</dbReference>
<evidence type="ECO:0000256" key="4">
    <source>
        <dbReference type="ARBA" id="ARBA00022989"/>
    </source>
</evidence>
<evidence type="ECO:0000256" key="2">
    <source>
        <dbReference type="ARBA" id="ARBA00022475"/>
    </source>
</evidence>
<keyword evidence="3 6" id="KW-0812">Transmembrane</keyword>
<evidence type="ECO:0000256" key="7">
    <source>
        <dbReference type="SAM" id="MobiDB-lite"/>
    </source>
</evidence>
<keyword evidence="10" id="KW-1185">Reference proteome</keyword>
<dbReference type="Gene3D" id="3.30.70.100">
    <property type="match status" value="1"/>
</dbReference>
<dbReference type="Gene3D" id="3.30.1340.30">
    <property type="match status" value="1"/>
</dbReference>
<feature type="compositionally biased region" description="Basic and acidic residues" evidence="7">
    <location>
        <begin position="453"/>
        <end position="473"/>
    </location>
</feature>
<keyword evidence="6" id="KW-0406">Ion transport</keyword>
<keyword evidence="5 6" id="KW-0472">Membrane</keyword>
<proteinExistence type="inferred from homology"/>
<keyword evidence="2" id="KW-1003">Cell membrane</keyword>
<dbReference type="InterPro" id="IPR045275">
    <property type="entry name" value="MscS_archaea/bacteria_type"/>
</dbReference>
<dbReference type="PANTHER" id="PTHR30221">
    <property type="entry name" value="SMALL-CONDUCTANCE MECHANOSENSITIVE CHANNEL"/>
    <property type="match status" value="1"/>
</dbReference>
<feature type="transmembrane region" description="Helical" evidence="6">
    <location>
        <begin position="192"/>
        <end position="216"/>
    </location>
</feature>
<dbReference type="InterPro" id="IPR010920">
    <property type="entry name" value="LSM_dom_sf"/>
</dbReference>
<dbReference type="Gene3D" id="2.30.30.60">
    <property type="match status" value="1"/>
</dbReference>
<organism evidence="9 10">
    <name type="scientific">Novosphingobium kalidii</name>
    <dbReference type="NCBI Taxonomy" id="3230299"/>
    <lineage>
        <taxon>Bacteria</taxon>
        <taxon>Pseudomonadati</taxon>
        <taxon>Pseudomonadota</taxon>
        <taxon>Alphaproteobacteria</taxon>
        <taxon>Sphingomonadales</taxon>
        <taxon>Sphingomonadaceae</taxon>
        <taxon>Novosphingobium</taxon>
    </lineage>
</organism>
<protein>
    <recommendedName>
        <fullName evidence="6">Small-conductance mechanosensitive channel</fullName>
    </recommendedName>
</protein>
<keyword evidence="6" id="KW-0997">Cell inner membrane</keyword>
<keyword evidence="6" id="KW-0407">Ion channel</keyword>